<dbReference type="GO" id="GO:0042803">
    <property type="term" value="F:protein homodimerization activity"/>
    <property type="evidence" value="ECO:0007669"/>
    <property type="project" value="InterPro"/>
</dbReference>
<evidence type="ECO:0000256" key="4">
    <source>
        <dbReference type="ARBA" id="ARBA00022490"/>
    </source>
</evidence>
<accession>A0AA43XK92</accession>
<keyword evidence="4 10" id="KW-0963">Cytoplasm</keyword>
<dbReference type="GO" id="GO:0005737">
    <property type="term" value="C:cytoplasm"/>
    <property type="evidence" value="ECO:0007669"/>
    <property type="project" value="UniProtKB-SubCell"/>
</dbReference>
<feature type="compositionally biased region" description="Basic and acidic residues" evidence="12">
    <location>
        <begin position="1"/>
        <end position="31"/>
    </location>
</feature>
<comment type="subunit">
    <text evidence="3 10">Homodimer.</text>
</comment>
<organism evidence="13 14">
    <name type="scientific">Isachenkonia alkalipeptolytica</name>
    <dbReference type="NCBI Taxonomy" id="2565777"/>
    <lineage>
        <taxon>Bacteria</taxon>
        <taxon>Bacillati</taxon>
        <taxon>Bacillota</taxon>
        <taxon>Clostridia</taxon>
        <taxon>Eubacteriales</taxon>
        <taxon>Clostridiaceae</taxon>
        <taxon>Isachenkonia</taxon>
    </lineage>
</organism>
<dbReference type="GO" id="GO:0006457">
    <property type="term" value="P:protein folding"/>
    <property type="evidence" value="ECO:0007669"/>
    <property type="project" value="InterPro"/>
</dbReference>
<keyword evidence="14" id="KW-1185">Reference proteome</keyword>
<dbReference type="EMBL" id="SUMG01000004">
    <property type="protein sequence ID" value="NBG87931.1"/>
    <property type="molecule type" value="Genomic_DNA"/>
</dbReference>
<dbReference type="PANTHER" id="PTHR21237">
    <property type="entry name" value="GRPE PROTEIN"/>
    <property type="match status" value="1"/>
</dbReference>
<dbReference type="SUPFAM" id="SSF58014">
    <property type="entry name" value="Coiled-coil domain of nucleotide exchange factor GrpE"/>
    <property type="match status" value="1"/>
</dbReference>
<comment type="similarity">
    <text evidence="2 10 11">Belongs to the GrpE family.</text>
</comment>
<dbReference type="InterPro" id="IPR013805">
    <property type="entry name" value="GrpE_CC"/>
</dbReference>
<dbReference type="Gene3D" id="3.90.20.20">
    <property type="match status" value="1"/>
</dbReference>
<dbReference type="PRINTS" id="PR00773">
    <property type="entry name" value="GRPEPROTEIN"/>
</dbReference>
<comment type="subcellular location">
    <subcellularLocation>
        <location evidence="1 10">Cytoplasm</location>
    </subcellularLocation>
</comment>
<reference evidence="13 14" key="1">
    <citation type="submission" date="2019-04" db="EMBL/GenBank/DDBJ databases">
        <title>Isachenkonia alkalipeptolytica gen. nov. sp. nov. a new anaerobic, alkiliphilic organothrophic bacterium capable to reduce synthesized ferrihydrite isolated from a soda lake.</title>
        <authorList>
            <person name="Toshchakov S.V."/>
            <person name="Zavarzina D.G."/>
            <person name="Zhilina T.N."/>
            <person name="Kostrikina N.A."/>
            <person name="Kublanov I.V."/>
        </authorList>
    </citation>
    <scope>NUCLEOTIDE SEQUENCE [LARGE SCALE GENOMIC DNA]</scope>
    <source>
        <strain evidence="13 14">Z-1701</strain>
    </source>
</reference>
<comment type="function">
    <text evidence="7 10">Participates actively in the response to hyperosmotic and heat shock by preventing the aggregation of stress-denatured proteins, in association with DnaK and GrpE. It is the nucleotide exchange factor for DnaK and may function as a thermosensor. Unfolded proteins bind initially to DnaJ; upon interaction with the DnaJ-bound protein, DnaK hydrolyzes its bound ATP, resulting in the formation of a stable complex. GrpE releases ADP from DnaK; ATP binding to DnaK triggers the release of the substrate protein, thus completing the reaction cycle. Several rounds of ATP-dependent interactions between DnaJ, DnaK and GrpE are required for fully efficient folding.</text>
</comment>
<comment type="caution">
    <text evidence="13">The sequence shown here is derived from an EMBL/GenBank/DDBJ whole genome shotgun (WGS) entry which is preliminary data.</text>
</comment>
<dbReference type="HAMAP" id="MF_01151">
    <property type="entry name" value="GrpE"/>
    <property type="match status" value="1"/>
</dbReference>
<evidence type="ECO:0000256" key="7">
    <source>
        <dbReference type="ARBA" id="ARBA00053401"/>
    </source>
</evidence>
<evidence type="ECO:0000256" key="8">
    <source>
        <dbReference type="ARBA" id="ARBA00072274"/>
    </source>
</evidence>
<feature type="region of interest" description="Disordered" evidence="12">
    <location>
        <begin position="1"/>
        <end position="57"/>
    </location>
</feature>
<dbReference type="Gene3D" id="2.30.22.10">
    <property type="entry name" value="Head domain of nucleotide exchange factor GrpE"/>
    <property type="match status" value="1"/>
</dbReference>
<sequence>MMFKKSNEEKESRKNSEKAQGEDTQKHKEDSSDNEEILEEQGEETLKTPQEIQEEQQERIRELELALKKEQEEALQYCEALKRQQAEFSNYKKRMDREREKDRKFAVKEFALDLLQVVDNLERALDSQDSEESTEMYKGLELVLKQFKDVLKKNSIEEEYPLHEPYDMDFHEVILKEESEEHEPDTVVEVLQKGYKIHGKILRPAMVKVAK</sequence>
<evidence type="ECO:0000256" key="1">
    <source>
        <dbReference type="ARBA" id="ARBA00004496"/>
    </source>
</evidence>
<evidence type="ECO:0000256" key="9">
    <source>
        <dbReference type="ARBA" id="ARBA00076414"/>
    </source>
</evidence>
<evidence type="ECO:0000256" key="3">
    <source>
        <dbReference type="ARBA" id="ARBA00011738"/>
    </source>
</evidence>
<gene>
    <name evidence="10" type="primary">grpE</name>
    <name evidence="13" type="ORF">ISALK_05405</name>
</gene>
<evidence type="ECO:0000256" key="2">
    <source>
        <dbReference type="ARBA" id="ARBA00009054"/>
    </source>
</evidence>
<dbReference type="InterPro" id="IPR009012">
    <property type="entry name" value="GrpE_head"/>
</dbReference>
<dbReference type="RefSeq" id="WP_160719929.1">
    <property type="nucleotide sequence ID" value="NZ_SUMG01000004.1"/>
</dbReference>
<dbReference type="AlphaFoldDB" id="A0AA43XK92"/>
<dbReference type="FunFam" id="2.30.22.10:FF:000001">
    <property type="entry name" value="Protein GrpE"/>
    <property type="match status" value="1"/>
</dbReference>
<proteinExistence type="inferred from homology"/>
<evidence type="ECO:0000256" key="6">
    <source>
        <dbReference type="ARBA" id="ARBA00023186"/>
    </source>
</evidence>
<dbReference type="PANTHER" id="PTHR21237:SF23">
    <property type="entry name" value="GRPE PROTEIN HOMOLOG, MITOCHONDRIAL"/>
    <property type="match status" value="1"/>
</dbReference>
<evidence type="ECO:0000256" key="12">
    <source>
        <dbReference type="SAM" id="MobiDB-lite"/>
    </source>
</evidence>
<keyword evidence="5 10" id="KW-0346">Stress response</keyword>
<dbReference type="GO" id="GO:0051082">
    <property type="term" value="F:unfolded protein binding"/>
    <property type="evidence" value="ECO:0007669"/>
    <property type="project" value="TreeGrafter"/>
</dbReference>
<name>A0AA43XK92_9CLOT</name>
<dbReference type="Pfam" id="PF01025">
    <property type="entry name" value="GrpE"/>
    <property type="match status" value="1"/>
</dbReference>
<evidence type="ECO:0000313" key="13">
    <source>
        <dbReference type="EMBL" id="NBG87931.1"/>
    </source>
</evidence>
<dbReference type="CDD" id="cd00446">
    <property type="entry name" value="GrpE"/>
    <property type="match status" value="1"/>
</dbReference>
<dbReference type="GO" id="GO:0000774">
    <property type="term" value="F:adenyl-nucleotide exchange factor activity"/>
    <property type="evidence" value="ECO:0007669"/>
    <property type="project" value="InterPro"/>
</dbReference>
<evidence type="ECO:0000256" key="11">
    <source>
        <dbReference type="RuleBase" id="RU004478"/>
    </source>
</evidence>
<evidence type="ECO:0000256" key="5">
    <source>
        <dbReference type="ARBA" id="ARBA00023016"/>
    </source>
</evidence>
<dbReference type="GO" id="GO:0051087">
    <property type="term" value="F:protein-folding chaperone binding"/>
    <property type="evidence" value="ECO:0007669"/>
    <property type="project" value="InterPro"/>
</dbReference>
<dbReference type="Proteomes" id="UP000449710">
    <property type="component" value="Unassembled WGS sequence"/>
</dbReference>
<evidence type="ECO:0000313" key="14">
    <source>
        <dbReference type="Proteomes" id="UP000449710"/>
    </source>
</evidence>
<evidence type="ECO:0000256" key="10">
    <source>
        <dbReference type="HAMAP-Rule" id="MF_01151"/>
    </source>
</evidence>
<keyword evidence="6 10" id="KW-0143">Chaperone</keyword>
<dbReference type="SUPFAM" id="SSF51064">
    <property type="entry name" value="Head domain of nucleotide exchange factor GrpE"/>
    <property type="match status" value="1"/>
</dbReference>
<dbReference type="InterPro" id="IPR000740">
    <property type="entry name" value="GrpE"/>
</dbReference>
<protein>
    <recommendedName>
        <fullName evidence="8 10">Protein GrpE</fullName>
    </recommendedName>
    <alternativeName>
        <fullName evidence="9 10">HSP-70 cofactor</fullName>
    </alternativeName>
</protein>
<feature type="compositionally biased region" description="Acidic residues" evidence="12">
    <location>
        <begin position="32"/>
        <end position="43"/>
    </location>
</feature>